<evidence type="ECO:0000313" key="2">
    <source>
        <dbReference type="Proteomes" id="UP001303046"/>
    </source>
</evidence>
<evidence type="ECO:0000313" key="1">
    <source>
        <dbReference type="EMBL" id="KAK6757280.1"/>
    </source>
</evidence>
<organism evidence="1 2">
    <name type="scientific">Necator americanus</name>
    <name type="common">Human hookworm</name>
    <dbReference type="NCBI Taxonomy" id="51031"/>
    <lineage>
        <taxon>Eukaryota</taxon>
        <taxon>Metazoa</taxon>
        <taxon>Ecdysozoa</taxon>
        <taxon>Nematoda</taxon>
        <taxon>Chromadorea</taxon>
        <taxon>Rhabditida</taxon>
        <taxon>Rhabditina</taxon>
        <taxon>Rhabditomorpha</taxon>
        <taxon>Strongyloidea</taxon>
        <taxon>Ancylostomatidae</taxon>
        <taxon>Bunostominae</taxon>
        <taxon>Necator</taxon>
    </lineage>
</organism>
<reference evidence="1 2" key="1">
    <citation type="submission" date="2023-08" db="EMBL/GenBank/DDBJ databases">
        <title>A Necator americanus chromosomal reference genome.</title>
        <authorList>
            <person name="Ilik V."/>
            <person name="Petrzelkova K.J."/>
            <person name="Pardy F."/>
            <person name="Fuh T."/>
            <person name="Niatou-Singa F.S."/>
            <person name="Gouil Q."/>
            <person name="Baker L."/>
            <person name="Ritchie M.E."/>
            <person name="Jex A.R."/>
            <person name="Gazzola D."/>
            <person name="Li H."/>
            <person name="Toshio Fujiwara R."/>
            <person name="Zhan B."/>
            <person name="Aroian R.V."/>
            <person name="Pafco B."/>
            <person name="Schwarz E.M."/>
        </authorList>
    </citation>
    <scope>NUCLEOTIDE SEQUENCE [LARGE SCALE GENOMIC DNA]</scope>
    <source>
        <strain evidence="1 2">Aroian</strain>
        <tissue evidence="1">Whole animal</tissue>
    </source>
</reference>
<proteinExistence type="predicted"/>
<gene>
    <name evidence="1" type="primary">Necator_chrV.g20023</name>
    <name evidence="1" type="ORF">RB195_015231</name>
</gene>
<comment type="caution">
    <text evidence="1">The sequence shown here is derived from an EMBL/GenBank/DDBJ whole genome shotgun (WGS) entry which is preliminary data.</text>
</comment>
<dbReference type="EMBL" id="JAVFWL010000005">
    <property type="protein sequence ID" value="KAK6757280.1"/>
    <property type="molecule type" value="Genomic_DNA"/>
</dbReference>
<accession>A0ABR1E3K9</accession>
<sequence length="118" mass="13888">MFHLVNALRRTPVPASHPAYLPCKKFLNYLQSTWLREPFEKMWCKYMVHEQRTANVVENYHMRLRQMIGKYHPPLTELILVLRSVVAVAKATLSRMETIVSERNEKNSEGKTECAEKK</sequence>
<name>A0ABR1E3K9_NECAM</name>
<keyword evidence="2" id="KW-1185">Reference proteome</keyword>
<dbReference type="Proteomes" id="UP001303046">
    <property type="component" value="Unassembled WGS sequence"/>
</dbReference>
<protein>
    <submittedName>
        <fullName evidence="1">Uncharacterized protein</fullName>
    </submittedName>
</protein>